<dbReference type="OMA" id="WKINETF"/>
<keyword evidence="7" id="KW-0206">Cytoskeleton</keyword>
<comment type="subcellular location">
    <subcellularLocation>
        <location evidence="1">Cell projection</location>
        <location evidence="1">Cilium</location>
    </subcellularLocation>
    <subcellularLocation>
        <location evidence="2">Cytoplasm</location>
        <location evidence="2">Cytoskeleton</location>
    </subcellularLocation>
</comment>
<evidence type="ECO:0000256" key="4">
    <source>
        <dbReference type="ARBA" id="ARBA00022574"/>
    </source>
</evidence>
<dbReference type="EnsemblProtists" id="EKX48753">
    <property type="protein sequence ID" value="EKX48753"/>
    <property type="gene ID" value="GUITHDRAFT_85934"/>
</dbReference>
<evidence type="ECO:0000256" key="1">
    <source>
        <dbReference type="ARBA" id="ARBA00004138"/>
    </source>
</evidence>
<evidence type="ECO:0000256" key="3">
    <source>
        <dbReference type="ARBA" id="ARBA00022490"/>
    </source>
</evidence>
<organism evidence="11">
    <name type="scientific">Guillardia theta (strain CCMP2712)</name>
    <name type="common">Cryptophyte</name>
    <dbReference type="NCBI Taxonomy" id="905079"/>
    <lineage>
        <taxon>Eukaryota</taxon>
        <taxon>Cryptophyceae</taxon>
        <taxon>Pyrenomonadales</taxon>
        <taxon>Geminigeraceae</taxon>
        <taxon>Guillardia</taxon>
    </lineage>
</organism>
<feature type="coiled-coil region" evidence="9">
    <location>
        <begin position="36"/>
        <end position="91"/>
    </location>
</feature>
<reference evidence="11 13" key="1">
    <citation type="journal article" date="2012" name="Nature">
        <title>Algal genomes reveal evolutionary mosaicism and the fate of nucleomorphs.</title>
        <authorList>
            <consortium name="DOE Joint Genome Institute"/>
            <person name="Curtis B.A."/>
            <person name="Tanifuji G."/>
            <person name="Burki F."/>
            <person name="Gruber A."/>
            <person name="Irimia M."/>
            <person name="Maruyama S."/>
            <person name="Arias M.C."/>
            <person name="Ball S.G."/>
            <person name="Gile G.H."/>
            <person name="Hirakawa Y."/>
            <person name="Hopkins J.F."/>
            <person name="Kuo A."/>
            <person name="Rensing S.A."/>
            <person name="Schmutz J."/>
            <person name="Symeonidi A."/>
            <person name="Elias M."/>
            <person name="Eveleigh R.J."/>
            <person name="Herman E.K."/>
            <person name="Klute M.J."/>
            <person name="Nakayama T."/>
            <person name="Obornik M."/>
            <person name="Reyes-Prieto A."/>
            <person name="Armbrust E.V."/>
            <person name="Aves S.J."/>
            <person name="Beiko R.G."/>
            <person name="Coutinho P."/>
            <person name="Dacks J.B."/>
            <person name="Durnford D.G."/>
            <person name="Fast N.M."/>
            <person name="Green B.R."/>
            <person name="Grisdale C.J."/>
            <person name="Hempel F."/>
            <person name="Henrissat B."/>
            <person name="Hoppner M.P."/>
            <person name="Ishida K."/>
            <person name="Kim E."/>
            <person name="Koreny L."/>
            <person name="Kroth P.G."/>
            <person name="Liu Y."/>
            <person name="Malik S.B."/>
            <person name="Maier U.G."/>
            <person name="McRose D."/>
            <person name="Mock T."/>
            <person name="Neilson J.A."/>
            <person name="Onodera N.T."/>
            <person name="Poole A.M."/>
            <person name="Pritham E.J."/>
            <person name="Richards T.A."/>
            <person name="Rocap G."/>
            <person name="Roy S.W."/>
            <person name="Sarai C."/>
            <person name="Schaack S."/>
            <person name="Shirato S."/>
            <person name="Slamovits C.H."/>
            <person name="Spencer D.F."/>
            <person name="Suzuki S."/>
            <person name="Worden A.Z."/>
            <person name="Zauner S."/>
            <person name="Barry K."/>
            <person name="Bell C."/>
            <person name="Bharti A.K."/>
            <person name="Crow J.A."/>
            <person name="Grimwood J."/>
            <person name="Kramer R."/>
            <person name="Lindquist E."/>
            <person name="Lucas S."/>
            <person name="Salamov A."/>
            <person name="McFadden G.I."/>
            <person name="Lane C.E."/>
            <person name="Keeling P.J."/>
            <person name="Gray M.W."/>
            <person name="Grigoriev I.V."/>
            <person name="Archibald J.M."/>
        </authorList>
    </citation>
    <scope>NUCLEOTIDE SEQUENCE</scope>
    <source>
        <strain evidence="11 13">CCMP2712</strain>
    </source>
</reference>
<dbReference type="PANTHER" id="PTHR14885">
    <property type="entry name" value="CILIA- AND FLAGELLA-ASSOCIATED PROTEIN 43-RELATED"/>
    <property type="match status" value="1"/>
</dbReference>
<dbReference type="PANTHER" id="PTHR14885:SF3">
    <property type="entry name" value="CILIA- AND FLAGELLA-ASSOCIATED PROTEIN 44"/>
    <property type="match status" value="1"/>
</dbReference>
<dbReference type="OrthoDB" id="10250769at2759"/>
<evidence type="ECO:0000256" key="9">
    <source>
        <dbReference type="SAM" id="Coils"/>
    </source>
</evidence>
<feature type="compositionally biased region" description="Acidic residues" evidence="10">
    <location>
        <begin position="1"/>
        <end position="16"/>
    </location>
</feature>
<evidence type="ECO:0000313" key="12">
    <source>
        <dbReference type="EnsemblProtists" id="EKX48753"/>
    </source>
</evidence>
<feature type="region of interest" description="Disordered" evidence="10">
    <location>
        <begin position="1"/>
        <end position="22"/>
    </location>
</feature>
<dbReference type="eggNOG" id="ENOG502QUZQ">
    <property type="taxonomic scope" value="Eukaryota"/>
</dbReference>
<keyword evidence="8" id="KW-0966">Cell projection</keyword>
<evidence type="ECO:0000313" key="11">
    <source>
        <dbReference type="EMBL" id="EKX48753.1"/>
    </source>
</evidence>
<accession>L1JJP4</accession>
<dbReference type="HOGENOM" id="CLU_057632_0_0_1"/>
<dbReference type="GeneID" id="17305601"/>
<evidence type="ECO:0000256" key="10">
    <source>
        <dbReference type="SAM" id="MobiDB-lite"/>
    </source>
</evidence>
<keyword evidence="6 9" id="KW-0175">Coiled coil</keyword>
<gene>
    <name evidence="11" type="ORF">GUITHDRAFT_85934</name>
</gene>
<dbReference type="EMBL" id="JH992984">
    <property type="protein sequence ID" value="EKX48753.1"/>
    <property type="molecule type" value="Genomic_DNA"/>
</dbReference>
<reference evidence="13" key="2">
    <citation type="submission" date="2012-11" db="EMBL/GenBank/DDBJ databases">
        <authorList>
            <person name="Kuo A."/>
            <person name="Curtis B.A."/>
            <person name="Tanifuji G."/>
            <person name="Burki F."/>
            <person name="Gruber A."/>
            <person name="Irimia M."/>
            <person name="Maruyama S."/>
            <person name="Arias M.C."/>
            <person name="Ball S.G."/>
            <person name="Gile G.H."/>
            <person name="Hirakawa Y."/>
            <person name="Hopkins J.F."/>
            <person name="Rensing S.A."/>
            <person name="Schmutz J."/>
            <person name="Symeonidi A."/>
            <person name="Elias M."/>
            <person name="Eveleigh R.J."/>
            <person name="Herman E.K."/>
            <person name="Klute M.J."/>
            <person name="Nakayama T."/>
            <person name="Obornik M."/>
            <person name="Reyes-Prieto A."/>
            <person name="Armbrust E.V."/>
            <person name="Aves S.J."/>
            <person name="Beiko R.G."/>
            <person name="Coutinho P."/>
            <person name="Dacks J.B."/>
            <person name="Durnford D.G."/>
            <person name="Fast N.M."/>
            <person name="Green B.R."/>
            <person name="Grisdale C."/>
            <person name="Hempe F."/>
            <person name="Henrissat B."/>
            <person name="Hoppner M.P."/>
            <person name="Ishida K.-I."/>
            <person name="Kim E."/>
            <person name="Koreny L."/>
            <person name="Kroth P.G."/>
            <person name="Liu Y."/>
            <person name="Malik S.-B."/>
            <person name="Maier U.G."/>
            <person name="McRose D."/>
            <person name="Mock T."/>
            <person name="Neilson J.A."/>
            <person name="Onodera N.T."/>
            <person name="Poole A.M."/>
            <person name="Pritham E.J."/>
            <person name="Richards T.A."/>
            <person name="Rocap G."/>
            <person name="Roy S.W."/>
            <person name="Sarai C."/>
            <person name="Schaack S."/>
            <person name="Shirato S."/>
            <person name="Slamovits C.H."/>
            <person name="Spencer D.F."/>
            <person name="Suzuki S."/>
            <person name="Worden A.Z."/>
            <person name="Zauner S."/>
            <person name="Barry K."/>
            <person name="Bell C."/>
            <person name="Bharti A.K."/>
            <person name="Crow J.A."/>
            <person name="Grimwood J."/>
            <person name="Kramer R."/>
            <person name="Lindquist E."/>
            <person name="Lucas S."/>
            <person name="Salamov A."/>
            <person name="McFadden G.I."/>
            <person name="Lane C.E."/>
            <person name="Keeling P.J."/>
            <person name="Gray M.W."/>
            <person name="Grigoriev I.V."/>
            <person name="Archibald J.M."/>
        </authorList>
    </citation>
    <scope>NUCLEOTIDE SEQUENCE</scope>
    <source>
        <strain evidence="13">CCMP2712</strain>
    </source>
</reference>
<dbReference type="Proteomes" id="UP000011087">
    <property type="component" value="Unassembled WGS sequence"/>
</dbReference>
<dbReference type="GO" id="GO:0005929">
    <property type="term" value="C:cilium"/>
    <property type="evidence" value="ECO:0007669"/>
    <property type="project" value="UniProtKB-SubCell"/>
</dbReference>
<evidence type="ECO:0000313" key="13">
    <source>
        <dbReference type="Proteomes" id="UP000011087"/>
    </source>
</evidence>
<sequence length="331" mass="38536">MSDFDEEEEEEEEEEFCPPGCDPSLFEQVCELREKRLDQEEMLAEYQKGADQLKKDLDGLVKKEKIIDSALRQTEQEIQQFQTFKQQKLNEIRVVITLKMHQIKCLVEDKLPPDLSNTIVFTNSGLKRLRSRIDELKEEKEELRKNQKLLRKEHVNLLKSKKVKEERLRELEARSRDVQMLKFGQEVDLDVLEKMGVNKTAEELREQLKQLEKKNAKELRAWQKQIDQAAGELAGVTKQNTEKLERVAELTAAQHRLEKELNSTQSRMVAEVGPSKEKVKAEREQLVSLVKLQAREMEALKAEINMLRRKGGHVYTPVVRRAPPPSSGEQK</sequence>
<name>L1JJP4_GUITC</name>
<dbReference type="STRING" id="905079.L1JJP4"/>
<evidence type="ECO:0000256" key="7">
    <source>
        <dbReference type="ARBA" id="ARBA00023212"/>
    </source>
</evidence>
<evidence type="ECO:0000256" key="6">
    <source>
        <dbReference type="ARBA" id="ARBA00023054"/>
    </source>
</evidence>
<dbReference type="RefSeq" id="XP_005835733.1">
    <property type="nucleotide sequence ID" value="XM_005835676.1"/>
</dbReference>
<dbReference type="GO" id="GO:0005856">
    <property type="term" value="C:cytoskeleton"/>
    <property type="evidence" value="ECO:0007669"/>
    <property type="project" value="UniProtKB-SubCell"/>
</dbReference>
<evidence type="ECO:0000256" key="5">
    <source>
        <dbReference type="ARBA" id="ARBA00022737"/>
    </source>
</evidence>
<dbReference type="KEGG" id="gtt:GUITHDRAFT_85934"/>
<keyword evidence="13" id="KW-1185">Reference proteome</keyword>
<keyword evidence="3" id="KW-0963">Cytoplasm</keyword>
<evidence type="ECO:0000256" key="8">
    <source>
        <dbReference type="ARBA" id="ARBA00023273"/>
    </source>
</evidence>
<dbReference type="PaxDb" id="55529-EKX48753"/>
<proteinExistence type="predicted"/>
<feature type="coiled-coil region" evidence="9">
    <location>
        <begin position="119"/>
        <end position="310"/>
    </location>
</feature>
<dbReference type="AlphaFoldDB" id="L1JJP4"/>
<keyword evidence="5" id="KW-0677">Repeat</keyword>
<evidence type="ECO:0000256" key="2">
    <source>
        <dbReference type="ARBA" id="ARBA00004245"/>
    </source>
</evidence>
<reference evidence="12" key="3">
    <citation type="submission" date="2015-06" db="UniProtKB">
        <authorList>
            <consortium name="EnsemblProtists"/>
        </authorList>
    </citation>
    <scope>IDENTIFICATION</scope>
</reference>
<evidence type="ECO:0008006" key="14">
    <source>
        <dbReference type="Google" id="ProtNLM"/>
    </source>
</evidence>
<protein>
    <recommendedName>
        <fullName evidence="14">DUF4201 domain-containing protein</fullName>
    </recommendedName>
</protein>
<keyword evidence="4" id="KW-0853">WD repeat</keyword>
<dbReference type="Pfam" id="PF25828">
    <property type="entry name" value="CC_Cfap43"/>
    <property type="match status" value="1"/>
</dbReference>